<dbReference type="PANTHER" id="PTHR24083">
    <property type="entry name" value="NUCLEAR HORMONE RECEPTOR"/>
    <property type="match status" value="1"/>
</dbReference>
<dbReference type="PRINTS" id="PR00398">
    <property type="entry name" value="STRDHORMONER"/>
</dbReference>
<dbReference type="InterPro" id="IPR000536">
    <property type="entry name" value="Nucl_hrmn_rcpt_lig-bd"/>
</dbReference>
<dbReference type="Gene3D" id="1.10.565.10">
    <property type="entry name" value="Retinoid X Receptor"/>
    <property type="match status" value="1"/>
</dbReference>
<feature type="compositionally biased region" description="Basic and acidic residues" evidence="4">
    <location>
        <begin position="311"/>
        <end position="331"/>
    </location>
</feature>
<evidence type="ECO:0000313" key="6">
    <source>
        <dbReference type="EMBL" id="KAE9538795.1"/>
    </source>
</evidence>
<keyword evidence="3" id="KW-0675">Receptor</keyword>
<accession>A0A6G0TTT0</accession>
<feature type="domain" description="NR LBD" evidence="5">
    <location>
        <begin position="123"/>
        <end position="359"/>
    </location>
</feature>
<dbReference type="SUPFAM" id="SSF48508">
    <property type="entry name" value="Nuclear receptor ligand-binding domain"/>
    <property type="match status" value="1"/>
</dbReference>
<evidence type="ECO:0000256" key="2">
    <source>
        <dbReference type="ARBA" id="ARBA00023163"/>
    </source>
</evidence>
<reference evidence="6 7" key="1">
    <citation type="submission" date="2019-08" db="EMBL/GenBank/DDBJ databases">
        <title>The genome of the soybean aphid Biotype 1, its phylome, world population structure and adaptation to the North American continent.</title>
        <authorList>
            <person name="Giordano R."/>
            <person name="Donthu R.K."/>
            <person name="Hernandez A.G."/>
            <person name="Wright C.L."/>
            <person name="Zimin A.V."/>
        </authorList>
    </citation>
    <scope>NUCLEOTIDE SEQUENCE [LARGE SCALE GENOMIC DNA]</scope>
    <source>
        <tissue evidence="6">Whole aphids</tissue>
    </source>
</reference>
<comment type="caution">
    <text evidence="6">The sequence shown here is derived from an EMBL/GenBank/DDBJ whole genome shotgun (WGS) entry which is preliminary data.</text>
</comment>
<protein>
    <recommendedName>
        <fullName evidence="5">NR LBD domain-containing protein</fullName>
    </recommendedName>
</protein>
<proteinExistence type="predicted"/>
<feature type="region of interest" description="Disordered" evidence="4">
    <location>
        <begin position="264"/>
        <end position="332"/>
    </location>
</feature>
<evidence type="ECO:0000259" key="5">
    <source>
        <dbReference type="PROSITE" id="PS51843"/>
    </source>
</evidence>
<evidence type="ECO:0000313" key="7">
    <source>
        <dbReference type="Proteomes" id="UP000475862"/>
    </source>
</evidence>
<dbReference type="PROSITE" id="PS51843">
    <property type="entry name" value="NR_LBD"/>
    <property type="match status" value="1"/>
</dbReference>
<evidence type="ECO:0000256" key="1">
    <source>
        <dbReference type="ARBA" id="ARBA00023015"/>
    </source>
</evidence>
<evidence type="ECO:0000256" key="4">
    <source>
        <dbReference type="SAM" id="MobiDB-lite"/>
    </source>
</evidence>
<keyword evidence="7" id="KW-1185">Reference proteome</keyword>
<dbReference type="InterPro" id="IPR035500">
    <property type="entry name" value="NHR-like_dom_sf"/>
</dbReference>
<dbReference type="InterPro" id="IPR050274">
    <property type="entry name" value="Nuclear_hormone_rcpt_NR2"/>
</dbReference>
<organism evidence="6 7">
    <name type="scientific">Aphis glycines</name>
    <name type="common">Soybean aphid</name>
    <dbReference type="NCBI Taxonomy" id="307491"/>
    <lineage>
        <taxon>Eukaryota</taxon>
        <taxon>Metazoa</taxon>
        <taxon>Ecdysozoa</taxon>
        <taxon>Arthropoda</taxon>
        <taxon>Hexapoda</taxon>
        <taxon>Insecta</taxon>
        <taxon>Pterygota</taxon>
        <taxon>Neoptera</taxon>
        <taxon>Paraneoptera</taxon>
        <taxon>Hemiptera</taxon>
        <taxon>Sternorrhyncha</taxon>
        <taxon>Aphidomorpha</taxon>
        <taxon>Aphidoidea</taxon>
        <taxon>Aphididae</taxon>
        <taxon>Aphidini</taxon>
        <taxon>Aphis</taxon>
        <taxon>Aphis</taxon>
    </lineage>
</organism>
<dbReference type="OrthoDB" id="5774777at2759"/>
<sequence>MGMNKDAVQNERQPRNTATIRPENLADMDHERVIREAAVAVGVFGPCLYRPPVSVALALSPLRYHPNGPMAPPSIQQRPAEPSPTTSSSPKQESHHDDQDDDDSIDVTNEEPDTSENKRASSSPPAVPIPLTQHHSMYDHHPSFYPGLHENVYETSARLLFMAVKWAKNLPSFASLPFRDQVILLEECWSELFLLNAVQWCLPLENNPLFNPSDHVAAIPNGKASQVAADIRVLNETLRRFRTISVDPAEFACMKAIDSQYTVGKRHTGIERPDTSGEPARPGTRHARSTHQKPAPRPAGPIRPAAVDVAPVEKRTGRPDRGHILSADHRQHTNGKSLVRYVQELMTQSTTDNNPTLMI</sequence>
<dbReference type="InterPro" id="IPR001723">
    <property type="entry name" value="Nuclear_hrmn_rcpt"/>
</dbReference>
<keyword evidence="2" id="KW-0804">Transcription</keyword>
<dbReference type="Pfam" id="PF00104">
    <property type="entry name" value="Hormone_recep"/>
    <property type="match status" value="1"/>
</dbReference>
<dbReference type="SMART" id="SM00430">
    <property type="entry name" value="HOLI"/>
    <property type="match status" value="1"/>
</dbReference>
<gene>
    <name evidence="6" type="ORF">AGLY_005377</name>
</gene>
<feature type="region of interest" description="Disordered" evidence="4">
    <location>
        <begin position="1"/>
        <end position="24"/>
    </location>
</feature>
<dbReference type="Proteomes" id="UP000475862">
    <property type="component" value="Unassembled WGS sequence"/>
</dbReference>
<dbReference type="AlphaFoldDB" id="A0A6G0TTT0"/>
<feature type="region of interest" description="Disordered" evidence="4">
    <location>
        <begin position="68"/>
        <end position="133"/>
    </location>
</feature>
<feature type="compositionally biased region" description="Acidic residues" evidence="4">
    <location>
        <begin position="99"/>
        <end position="114"/>
    </location>
</feature>
<dbReference type="EMBL" id="VYZN01000015">
    <property type="protein sequence ID" value="KAE9538795.1"/>
    <property type="molecule type" value="Genomic_DNA"/>
</dbReference>
<keyword evidence="1" id="KW-0805">Transcription regulation</keyword>
<evidence type="ECO:0000256" key="3">
    <source>
        <dbReference type="ARBA" id="ARBA00023170"/>
    </source>
</evidence>
<name>A0A6G0TTT0_APHGL</name>